<comment type="caution">
    <text evidence="2">The sequence shown here is derived from an EMBL/GenBank/DDBJ whole genome shotgun (WGS) entry which is preliminary data.</text>
</comment>
<dbReference type="PANTHER" id="PTHR12910:SF2">
    <property type="entry name" value="NADH DEHYDROGENASE [UBIQUINONE] 1 ALPHA SUBCOMPLEX SUBUNIT 12"/>
    <property type="match status" value="1"/>
</dbReference>
<dbReference type="Pfam" id="PF05071">
    <property type="entry name" value="NDUFA12"/>
    <property type="match status" value="1"/>
</dbReference>
<dbReference type="GO" id="GO:0045271">
    <property type="term" value="C:respiratory chain complex I"/>
    <property type="evidence" value="ECO:0007669"/>
    <property type="project" value="InterPro"/>
</dbReference>
<reference evidence="2" key="1">
    <citation type="submission" date="2020-10" db="EMBL/GenBank/DDBJ databases">
        <title>Microbiome of the Black Sea water column analyzed by genome centric metagenomics.</title>
        <authorList>
            <person name="Cabello-Yeves P.J."/>
            <person name="Callieri C."/>
            <person name="Picazo A."/>
            <person name="Mehrshad M."/>
            <person name="Haro-Moreno J.M."/>
            <person name="Roda-Garcia J."/>
            <person name="Dzembekova N."/>
            <person name="Slabakova V."/>
            <person name="Slabakova N."/>
            <person name="Moncheva S."/>
            <person name="Rodriguez-Valera F."/>
        </authorList>
    </citation>
    <scope>NUCLEOTIDE SEQUENCE</scope>
    <source>
        <strain evidence="2">BS307-5m-G5</strain>
    </source>
</reference>
<gene>
    <name evidence="2" type="ORF">ISQ19_02410</name>
</gene>
<feature type="region of interest" description="Disordered" evidence="1">
    <location>
        <begin position="87"/>
        <end position="113"/>
    </location>
</feature>
<dbReference type="AlphaFoldDB" id="A0A937HH58"/>
<name>A0A937HH58_9PROT</name>
<sequence>MMRFLKMLFTWWNDQTLGTWLLTRRRGKLVGIDEQGNRYYEDRHGASINGKTRRWVLYNGDIETTRISPAWHGWMHYTVDETPDQANPVTHDWMKPGQINMTGTRDAHKPAGMADTTGYADGYDAWKPE</sequence>
<dbReference type="GO" id="GO:0006979">
    <property type="term" value="P:response to oxidative stress"/>
    <property type="evidence" value="ECO:0007669"/>
    <property type="project" value="TreeGrafter"/>
</dbReference>
<proteinExistence type="predicted"/>
<organism evidence="2 3">
    <name type="scientific">PS1 clade bacterium</name>
    <dbReference type="NCBI Taxonomy" id="2175152"/>
    <lineage>
        <taxon>Bacteria</taxon>
        <taxon>Pseudomonadati</taxon>
        <taxon>Pseudomonadota</taxon>
        <taxon>Alphaproteobacteria</taxon>
        <taxon>PS1 clade</taxon>
    </lineage>
</organism>
<accession>A0A937HH58</accession>
<dbReference type="PANTHER" id="PTHR12910">
    <property type="entry name" value="NADH-UBIQUINONE OXIDOREDUCTASE SUBUNIT B17.2"/>
    <property type="match status" value="1"/>
</dbReference>
<dbReference type="NCBIfam" id="NF006040">
    <property type="entry name" value="PRK08183.1"/>
    <property type="match status" value="1"/>
</dbReference>
<dbReference type="EMBL" id="JADHOK010000017">
    <property type="protein sequence ID" value="MBL6761530.1"/>
    <property type="molecule type" value="Genomic_DNA"/>
</dbReference>
<protein>
    <submittedName>
        <fullName evidence="2">NADH:ubiquinone oxidoreductase subunit NDUFA12</fullName>
    </submittedName>
</protein>
<dbReference type="Proteomes" id="UP000785783">
    <property type="component" value="Unassembled WGS sequence"/>
</dbReference>
<evidence type="ECO:0000313" key="3">
    <source>
        <dbReference type="Proteomes" id="UP000785783"/>
    </source>
</evidence>
<dbReference type="InterPro" id="IPR007763">
    <property type="entry name" value="NDUFA12"/>
</dbReference>
<evidence type="ECO:0000256" key="1">
    <source>
        <dbReference type="SAM" id="MobiDB-lite"/>
    </source>
</evidence>
<evidence type="ECO:0000313" key="2">
    <source>
        <dbReference type="EMBL" id="MBL6761530.1"/>
    </source>
</evidence>